<evidence type="ECO:0000313" key="1">
    <source>
        <dbReference type="EMBL" id="MBW4769392.1"/>
    </source>
</evidence>
<evidence type="ECO:0000313" key="2">
    <source>
        <dbReference type="Proteomes" id="UP000788426"/>
    </source>
</evidence>
<dbReference type="EMBL" id="JAHXCT010000004">
    <property type="protein sequence ID" value="MBW4769392.1"/>
    <property type="molecule type" value="Genomic_DNA"/>
</dbReference>
<dbReference type="Proteomes" id="UP000788426">
    <property type="component" value="Unassembled WGS sequence"/>
</dbReference>
<keyword evidence="2" id="KW-1185">Reference proteome</keyword>
<protein>
    <recommendedName>
        <fullName evidence="3">Lipocalin-like domain-containing protein</fullName>
    </recommendedName>
</protein>
<sequence>MTIAAIGFTSCDNDYYDGYYDGNYYGDHNRNNSANLPTAVQMSNVLRGTWRGQTKVKYKENGQTLTDILNTEITFRQAKSNATYGEGTQIDYQNNSVVSSRSFTWNIDYATLDIVISYKKENGNVFTMRIDYDDLQLNDRTFSGEMEGYNETDDFDYRRYGYSRTIKMIK</sequence>
<evidence type="ECO:0008006" key="3">
    <source>
        <dbReference type="Google" id="ProtNLM"/>
    </source>
</evidence>
<reference evidence="1 2" key="1">
    <citation type="submission" date="2021-07" db="EMBL/GenBank/DDBJ databases">
        <title>Genomic diversity and antimicrobial resistance of Prevotella spp. isolated from chronic lung disease airways.</title>
        <authorList>
            <person name="Webb K.A."/>
            <person name="Olagoke O.S."/>
            <person name="Baird T."/>
            <person name="Neill J."/>
            <person name="Pham A."/>
            <person name="Wells T.J."/>
            <person name="Ramsay K.A."/>
            <person name="Bell S.C."/>
            <person name="Sarovich D.S."/>
            <person name="Price E.P."/>
        </authorList>
    </citation>
    <scope>NUCLEOTIDE SEQUENCE [LARGE SCALE GENOMIC DNA]</scope>
    <source>
        <strain evidence="1 2">SCHI0011.S.12</strain>
    </source>
</reference>
<name>A0ABS6YCU4_9BACT</name>
<accession>A0ABS6YCU4</accession>
<gene>
    <name evidence="1" type="ORF">KZO38_06405</name>
</gene>
<organism evidence="1 2">
    <name type="scientific">Hoylesella nanceiensis</name>
    <dbReference type="NCBI Taxonomy" id="425941"/>
    <lineage>
        <taxon>Bacteria</taxon>
        <taxon>Pseudomonadati</taxon>
        <taxon>Bacteroidota</taxon>
        <taxon>Bacteroidia</taxon>
        <taxon>Bacteroidales</taxon>
        <taxon>Prevotellaceae</taxon>
        <taxon>Hoylesella</taxon>
    </lineage>
</organism>
<comment type="caution">
    <text evidence="1">The sequence shown here is derived from an EMBL/GenBank/DDBJ whole genome shotgun (WGS) entry which is preliminary data.</text>
</comment>
<proteinExistence type="predicted"/>